<dbReference type="SMART" id="SM01022">
    <property type="entry name" value="ASCH"/>
    <property type="match status" value="1"/>
</dbReference>
<dbReference type="RefSeq" id="WP_252850701.1">
    <property type="nucleotide sequence ID" value="NZ_JAMXLR010000006.1"/>
</dbReference>
<gene>
    <name evidence="2" type="ORF">NG895_01660</name>
</gene>
<dbReference type="AlphaFoldDB" id="A0A9X2F6L5"/>
<dbReference type="Pfam" id="PF04266">
    <property type="entry name" value="ASCH"/>
    <property type="match status" value="1"/>
</dbReference>
<evidence type="ECO:0000313" key="3">
    <source>
        <dbReference type="Proteomes" id="UP001155241"/>
    </source>
</evidence>
<dbReference type="EMBL" id="JAMXLR010000006">
    <property type="protein sequence ID" value="MCO6042603.1"/>
    <property type="molecule type" value="Genomic_DNA"/>
</dbReference>
<dbReference type="InterPro" id="IPR007374">
    <property type="entry name" value="ASCH_domain"/>
</dbReference>
<dbReference type="Gene3D" id="2.30.130.30">
    <property type="entry name" value="Hypothetical protein"/>
    <property type="match status" value="1"/>
</dbReference>
<organism evidence="2 3">
    <name type="scientific">Aeoliella straminimaris</name>
    <dbReference type="NCBI Taxonomy" id="2954799"/>
    <lineage>
        <taxon>Bacteria</taxon>
        <taxon>Pseudomonadati</taxon>
        <taxon>Planctomycetota</taxon>
        <taxon>Planctomycetia</taxon>
        <taxon>Pirellulales</taxon>
        <taxon>Lacipirellulaceae</taxon>
        <taxon>Aeoliella</taxon>
    </lineage>
</organism>
<reference evidence="2" key="1">
    <citation type="submission" date="2022-06" db="EMBL/GenBank/DDBJ databases">
        <title>Aeoliella straminimaris, a novel planctomycete from sediments.</title>
        <authorList>
            <person name="Vitorino I.R."/>
            <person name="Lage O.M."/>
        </authorList>
    </citation>
    <scope>NUCLEOTIDE SEQUENCE</scope>
    <source>
        <strain evidence="2">ICT_H6.2</strain>
    </source>
</reference>
<sequence length="105" mass="12004">MLLFKKKFLEAIRSGQKTQTIRLWKHRMMRDGQRSYIPGIGPIRILSVEQVAVDQLRDEDAVPDGFADAETLKTELRSIYGEKLAAGYHAFRVRFRVGDDQPAPS</sequence>
<comment type="caution">
    <text evidence="2">The sequence shown here is derived from an EMBL/GenBank/DDBJ whole genome shotgun (WGS) entry which is preliminary data.</text>
</comment>
<dbReference type="SUPFAM" id="SSF88697">
    <property type="entry name" value="PUA domain-like"/>
    <property type="match status" value="1"/>
</dbReference>
<accession>A0A9X2F6L5</accession>
<dbReference type="InterPro" id="IPR015947">
    <property type="entry name" value="PUA-like_sf"/>
</dbReference>
<evidence type="ECO:0000259" key="1">
    <source>
        <dbReference type="SMART" id="SM01022"/>
    </source>
</evidence>
<dbReference type="CDD" id="cd06552">
    <property type="entry name" value="ASCH_yqfb_like"/>
    <property type="match status" value="1"/>
</dbReference>
<evidence type="ECO:0000313" key="2">
    <source>
        <dbReference type="EMBL" id="MCO6042603.1"/>
    </source>
</evidence>
<name>A0A9X2F6L5_9BACT</name>
<dbReference type="Proteomes" id="UP001155241">
    <property type="component" value="Unassembled WGS sequence"/>
</dbReference>
<feature type="domain" description="ASCH" evidence="1">
    <location>
        <begin position="2"/>
        <end position="99"/>
    </location>
</feature>
<protein>
    <submittedName>
        <fullName evidence="2">ASCH domain-containing protein</fullName>
    </submittedName>
</protein>
<keyword evidence="3" id="KW-1185">Reference proteome</keyword>
<proteinExistence type="predicted"/>